<evidence type="ECO:0000313" key="9">
    <source>
        <dbReference type="EMBL" id="AOR51216.1"/>
    </source>
</evidence>
<evidence type="ECO:0000256" key="2">
    <source>
        <dbReference type="ARBA" id="ARBA00007613"/>
    </source>
</evidence>
<dbReference type="PANTHER" id="PTHR30026">
    <property type="entry name" value="OUTER MEMBRANE PROTEIN TOLC"/>
    <property type="match status" value="1"/>
</dbReference>
<dbReference type="InterPro" id="IPR003423">
    <property type="entry name" value="OMP_efflux"/>
</dbReference>
<dbReference type="GO" id="GO:0009279">
    <property type="term" value="C:cell outer membrane"/>
    <property type="evidence" value="ECO:0007669"/>
    <property type="project" value="UniProtKB-SubCell"/>
</dbReference>
<comment type="similarity">
    <text evidence="2">Belongs to the outer membrane factor (OMF) (TC 1.B.17) family.</text>
</comment>
<sequence length="454" mass="50917">MSTLSRIFSASLLLGSCHLLGAGLSLPAALEILETNNLEIKASALDIQSAQSDTSIAKGYNFGSLDLTQNFVRSNDAGNVFGFKLSSREADFGDFGAQEFMSNFMAGTPNYSTPPKNLNYPGYQNYYQTKLTYMVPLFVGGKLSAYGDISSRMEEIKKLDSEQMKTEKRYELRKSYYDMALLQNSIDHMNTIHKNISTLERTTQMMIQEGYAKKVDLLEVEARKSNVERSLTEMEANKKLLYHYLSFLLNTPVSEIELPASDYPASAISENDVLANNTDLKKAAQGLEIRQSMVDVAYAPFLPQVGAFAEASSADDTFLGDFNDHKAYTIGAKLSWNLFNGGIDKNGLEKARIEKMKTTTQVELAKKGIALKYDKIRTEIESLNSQVNSLEKELDLANQIYKNYEGRYHEHLASMSDVIIKQSQQIEKVLNLQMVKNQRNERIFALEKLSNGVK</sequence>
<keyword evidence="4" id="KW-1134">Transmembrane beta strand</keyword>
<accession>A0A1C9U502</accession>
<evidence type="ECO:0000256" key="5">
    <source>
        <dbReference type="ARBA" id="ARBA00022692"/>
    </source>
</evidence>
<evidence type="ECO:0000256" key="6">
    <source>
        <dbReference type="ARBA" id="ARBA00023136"/>
    </source>
</evidence>
<keyword evidence="5" id="KW-0812">Transmembrane</keyword>
<organism evidence="9">
    <name type="scientific">uncultured bacterium pBC1</name>
    <dbReference type="NCBI Taxonomy" id="1781160"/>
    <lineage>
        <taxon>Bacteria</taxon>
        <taxon>environmental samples</taxon>
    </lineage>
</organism>
<evidence type="ECO:0000256" key="8">
    <source>
        <dbReference type="SAM" id="Coils"/>
    </source>
</evidence>
<dbReference type="GO" id="GO:0015288">
    <property type="term" value="F:porin activity"/>
    <property type="evidence" value="ECO:0007669"/>
    <property type="project" value="TreeGrafter"/>
</dbReference>
<dbReference type="Gene3D" id="1.20.1600.10">
    <property type="entry name" value="Outer membrane efflux proteins (OEP)"/>
    <property type="match status" value="1"/>
</dbReference>
<evidence type="ECO:0000256" key="3">
    <source>
        <dbReference type="ARBA" id="ARBA00022448"/>
    </source>
</evidence>
<dbReference type="PANTHER" id="PTHR30026:SF20">
    <property type="entry name" value="OUTER MEMBRANE PROTEIN TOLC"/>
    <property type="match status" value="1"/>
</dbReference>
<dbReference type="PROSITE" id="PS51257">
    <property type="entry name" value="PROKAR_LIPOPROTEIN"/>
    <property type="match status" value="1"/>
</dbReference>
<reference evidence="9" key="1">
    <citation type="journal article" date="2016" name="Sci. Rep.">
        <title>Triclosan Resistome from Metagenome Reveals Diverse Enoyl Acyl Carrier Protein Reductases and Selective Enrichment of Triclosan Resistance Genes.</title>
        <authorList>
            <person name="Khan R."/>
            <person name="Kong H.G."/>
            <person name="Jung Y.H."/>
            <person name="Choi J."/>
            <person name="Baek K.Y."/>
            <person name="Hwang E.C."/>
            <person name="Lee S.W."/>
        </authorList>
    </citation>
    <scope>NUCLEOTIDE SEQUENCE</scope>
</reference>
<keyword evidence="6" id="KW-0472">Membrane</keyword>
<protein>
    <submittedName>
        <fullName evidence="9">RND transporter</fullName>
    </submittedName>
</protein>
<keyword evidence="8" id="KW-0175">Coiled coil</keyword>
<proteinExistence type="inferred from homology"/>
<dbReference type="InterPro" id="IPR051906">
    <property type="entry name" value="TolC-like"/>
</dbReference>
<evidence type="ECO:0000256" key="1">
    <source>
        <dbReference type="ARBA" id="ARBA00004442"/>
    </source>
</evidence>
<dbReference type="GO" id="GO:1990281">
    <property type="term" value="C:efflux pump complex"/>
    <property type="evidence" value="ECO:0007669"/>
    <property type="project" value="TreeGrafter"/>
</dbReference>
<dbReference type="GO" id="GO:0015562">
    <property type="term" value="F:efflux transmembrane transporter activity"/>
    <property type="evidence" value="ECO:0007669"/>
    <property type="project" value="InterPro"/>
</dbReference>
<keyword evidence="3" id="KW-0813">Transport</keyword>
<evidence type="ECO:0000256" key="7">
    <source>
        <dbReference type="ARBA" id="ARBA00023237"/>
    </source>
</evidence>
<comment type="subcellular location">
    <subcellularLocation>
        <location evidence="1">Cell outer membrane</location>
    </subcellularLocation>
</comment>
<keyword evidence="7" id="KW-0998">Cell outer membrane</keyword>
<dbReference type="AlphaFoldDB" id="A0A1C9U502"/>
<feature type="coiled-coil region" evidence="8">
    <location>
        <begin position="373"/>
        <end position="407"/>
    </location>
</feature>
<dbReference type="EMBL" id="KT982365">
    <property type="protein sequence ID" value="AOR51216.1"/>
    <property type="molecule type" value="Genomic_DNA"/>
</dbReference>
<dbReference type="Pfam" id="PF02321">
    <property type="entry name" value="OEP"/>
    <property type="match status" value="2"/>
</dbReference>
<name>A0A1C9U502_9BACT</name>
<evidence type="ECO:0000256" key="4">
    <source>
        <dbReference type="ARBA" id="ARBA00022452"/>
    </source>
</evidence>
<dbReference type="SUPFAM" id="SSF56954">
    <property type="entry name" value="Outer membrane efflux proteins (OEP)"/>
    <property type="match status" value="1"/>
</dbReference>